<name>A0ABR3VBN0_HUMIN</name>
<feature type="chain" id="PRO_5046145740" description="AA1-like domain-containing protein" evidence="5">
    <location>
        <begin position="18"/>
        <end position="192"/>
    </location>
</feature>
<comment type="subcellular location">
    <subcellularLocation>
        <location evidence="1">Secreted</location>
    </subcellularLocation>
</comment>
<sequence length="192" mass="21290">MHFRASLAASLLGLAAASPIASPDPADASPKGCSDISFKNFSWEAQNVYFHASYIFTTPAHQNSWGYISFDLFNPADESTAHCEAASNQLSDFFYGTVQYTCDDTLRVGQTSFDFSRPGNRLRVEQNWTCDDQDPQYPITFTARGDVNLTLSCTDETWENPDWEMGQIYSSRAIECQPVDSPILPTEISAVA</sequence>
<evidence type="ECO:0000256" key="1">
    <source>
        <dbReference type="ARBA" id="ARBA00004613"/>
    </source>
</evidence>
<organism evidence="7 8">
    <name type="scientific">Humicola insolens</name>
    <name type="common">Soft-rot fungus</name>
    <dbReference type="NCBI Taxonomy" id="85995"/>
    <lineage>
        <taxon>Eukaryota</taxon>
        <taxon>Fungi</taxon>
        <taxon>Dikarya</taxon>
        <taxon>Ascomycota</taxon>
        <taxon>Pezizomycotina</taxon>
        <taxon>Sordariomycetes</taxon>
        <taxon>Sordariomycetidae</taxon>
        <taxon>Sordariales</taxon>
        <taxon>Chaetomiaceae</taxon>
        <taxon>Mycothermus</taxon>
    </lineage>
</organism>
<evidence type="ECO:0000259" key="6">
    <source>
        <dbReference type="Pfam" id="PF16541"/>
    </source>
</evidence>
<evidence type="ECO:0000256" key="3">
    <source>
        <dbReference type="ARBA" id="ARBA00022729"/>
    </source>
</evidence>
<evidence type="ECO:0000256" key="2">
    <source>
        <dbReference type="ARBA" id="ARBA00022525"/>
    </source>
</evidence>
<comment type="caution">
    <text evidence="7">The sequence shown here is derived from an EMBL/GenBank/DDBJ whole genome shotgun (WGS) entry which is preliminary data.</text>
</comment>
<evidence type="ECO:0000256" key="5">
    <source>
        <dbReference type="SAM" id="SignalP"/>
    </source>
</evidence>
<evidence type="ECO:0000256" key="4">
    <source>
        <dbReference type="ARBA" id="ARBA00023157"/>
    </source>
</evidence>
<evidence type="ECO:0000313" key="7">
    <source>
        <dbReference type="EMBL" id="KAL1838578.1"/>
    </source>
</evidence>
<dbReference type="Proteomes" id="UP001583172">
    <property type="component" value="Unassembled WGS sequence"/>
</dbReference>
<dbReference type="Pfam" id="PF16541">
    <property type="entry name" value="AltA1"/>
    <property type="match status" value="1"/>
</dbReference>
<gene>
    <name evidence="7" type="ORF">VTJ49DRAFT_2505</name>
</gene>
<dbReference type="InterPro" id="IPR032382">
    <property type="entry name" value="AltA1"/>
</dbReference>
<protein>
    <recommendedName>
        <fullName evidence="6">AA1-like domain-containing protein</fullName>
    </recommendedName>
</protein>
<evidence type="ECO:0000313" key="8">
    <source>
        <dbReference type="Proteomes" id="UP001583172"/>
    </source>
</evidence>
<keyword evidence="8" id="KW-1185">Reference proteome</keyword>
<proteinExistence type="predicted"/>
<feature type="signal peptide" evidence="5">
    <location>
        <begin position="1"/>
        <end position="17"/>
    </location>
</feature>
<accession>A0ABR3VBN0</accession>
<keyword evidence="3 5" id="KW-0732">Signal</keyword>
<reference evidence="7 8" key="1">
    <citation type="journal article" date="2024" name="Commun. Biol.">
        <title>Comparative genomic analysis of thermophilic fungi reveals convergent evolutionary adaptations and gene losses.</title>
        <authorList>
            <person name="Steindorff A.S."/>
            <person name="Aguilar-Pontes M.V."/>
            <person name="Robinson A.J."/>
            <person name="Andreopoulos B."/>
            <person name="LaButti K."/>
            <person name="Kuo A."/>
            <person name="Mondo S."/>
            <person name="Riley R."/>
            <person name="Otillar R."/>
            <person name="Haridas S."/>
            <person name="Lipzen A."/>
            <person name="Grimwood J."/>
            <person name="Schmutz J."/>
            <person name="Clum A."/>
            <person name="Reid I.D."/>
            <person name="Moisan M.C."/>
            <person name="Butler G."/>
            <person name="Nguyen T.T.M."/>
            <person name="Dewar K."/>
            <person name="Conant G."/>
            <person name="Drula E."/>
            <person name="Henrissat B."/>
            <person name="Hansel C."/>
            <person name="Singer S."/>
            <person name="Hutchinson M.I."/>
            <person name="de Vries R.P."/>
            <person name="Natvig D.O."/>
            <person name="Powell A.J."/>
            <person name="Tsang A."/>
            <person name="Grigoriev I.V."/>
        </authorList>
    </citation>
    <scope>NUCLEOTIDE SEQUENCE [LARGE SCALE GENOMIC DNA]</scope>
    <source>
        <strain evidence="7 8">CBS 620.91</strain>
    </source>
</reference>
<keyword evidence="2" id="KW-0964">Secreted</keyword>
<dbReference type="EMBL" id="JAZGSY010000206">
    <property type="protein sequence ID" value="KAL1838578.1"/>
    <property type="molecule type" value="Genomic_DNA"/>
</dbReference>
<keyword evidence="4" id="KW-1015">Disulfide bond</keyword>
<feature type="domain" description="AA1-like" evidence="6">
    <location>
        <begin position="54"/>
        <end position="176"/>
    </location>
</feature>